<evidence type="ECO:0000256" key="2">
    <source>
        <dbReference type="ARBA" id="ARBA00022927"/>
    </source>
</evidence>
<protein>
    <submittedName>
        <fullName evidence="3">HrpE/YscL family type III secretion apparatus protein</fullName>
    </submittedName>
</protein>
<dbReference type="PANTHER" id="PTHR34982">
    <property type="entry name" value="YOP PROTEINS TRANSLOCATION PROTEIN L"/>
    <property type="match status" value="1"/>
</dbReference>
<proteinExistence type="predicted"/>
<sequence length="195" mass="21854">MNSLPPRPGKIILRAEEANAWVDGYAFLERARQRADDQEALIRRAREEGHAEGFEAGRRDGEARAAELLASTQRDVKRYLDGLGPELAELSLTLVRRILGEFDNVELITRCVRHALSEWRHAHRIRIRVAPPLESRIAESLAAYPPATADYQVEADAQLALTQCLLVSPIAVMDIGLEAQLEALRRALRDDWEGA</sequence>
<dbReference type="InterPro" id="IPR051472">
    <property type="entry name" value="T3SS_Stator/FliH"/>
</dbReference>
<dbReference type="InterPro" id="IPR010586">
    <property type="entry name" value="T3SS_stator_protein"/>
</dbReference>
<organism evidence="3 4">
    <name type="scientific">Vreelandella titanicae</name>
    <dbReference type="NCBI Taxonomy" id="664683"/>
    <lineage>
        <taxon>Bacteria</taxon>
        <taxon>Pseudomonadati</taxon>
        <taxon>Pseudomonadota</taxon>
        <taxon>Gammaproteobacteria</taxon>
        <taxon>Oceanospirillales</taxon>
        <taxon>Halomonadaceae</taxon>
        <taxon>Vreelandella</taxon>
    </lineage>
</organism>
<dbReference type="RefSeq" id="WP_144809809.1">
    <property type="nucleotide sequence ID" value="NZ_VNFE01000001.1"/>
</dbReference>
<evidence type="ECO:0000313" key="4">
    <source>
        <dbReference type="Proteomes" id="UP000317288"/>
    </source>
</evidence>
<dbReference type="GO" id="GO:0015031">
    <property type="term" value="P:protein transport"/>
    <property type="evidence" value="ECO:0007669"/>
    <property type="project" value="UniProtKB-KW"/>
</dbReference>
<name>A0A558JEK4_9GAMM</name>
<dbReference type="Proteomes" id="UP000317288">
    <property type="component" value="Unassembled WGS sequence"/>
</dbReference>
<dbReference type="GO" id="GO:0005829">
    <property type="term" value="C:cytosol"/>
    <property type="evidence" value="ECO:0007669"/>
    <property type="project" value="TreeGrafter"/>
</dbReference>
<dbReference type="EMBL" id="VNFE01000001">
    <property type="protein sequence ID" value="TVU92048.1"/>
    <property type="molecule type" value="Genomic_DNA"/>
</dbReference>
<dbReference type="Pfam" id="PF06635">
    <property type="entry name" value="T3SS_SCTL"/>
    <property type="match status" value="1"/>
</dbReference>
<gene>
    <name evidence="3" type="ORF">FQP89_02645</name>
</gene>
<keyword evidence="2" id="KW-0653">Protein transport</keyword>
<dbReference type="PANTHER" id="PTHR34982:SF1">
    <property type="entry name" value="FLAGELLAR ASSEMBLY PROTEIN FLIH"/>
    <property type="match status" value="1"/>
</dbReference>
<comment type="caution">
    <text evidence="3">The sequence shown here is derived from an EMBL/GenBank/DDBJ whole genome shotgun (WGS) entry which is preliminary data.</text>
</comment>
<keyword evidence="1" id="KW-0813">Transport</keyword>
<reference evidence="3 4" key="1">
    <citation type="submission" date="2019-07" db="EMBL/GenBank/DDBJ databases">
        <title>Diversity of Bacteria from Kongsfjorden, Arctic.</title>
        <authorList>
            <person name="Yu Y."/>
        </authorList>
    </citation>
    <scope>NUCLEOTIDE SEQUENCE [LARGE SCALE GENOMIC DNA]</scope>
    <source>
        <strain evidence="3 4">SM1922</strain>
    </source>
</reference>
<evidence type="ECO:0000313" key="3">
    <source>
        <dbReference type="EMBL" id="TVU92048.1"/>
    </source>
</evidence>
<evidence type="ECO:0000256" key="1">
    <source>
        <dbReference type="ARBA" id="ARBA00022448"/>
    </source>
</evidence>
<accession>A0A558JEK4</accession>
<dbReference type="AlphaFoldDB" id="A0A558JEK4"/>